<reference evidence="2" key="1">
    <citation type="submission" date="2020-05" db="EMBL/GenBank/DDBJ databases">
        <authorList>
            <person name="Chiriac C."/>
            <person name="Salcher M."/>
            <person name="Ghai R."/>
            <person name="Kavagutti S V."/>
        </authorList>
    </citation>
    <scope>NUCLEOTIDE SEQUENCE</scope>
</reference>
<proteinExistence type="predicted"/>
<dbReference type="EMBL" id="CAESAN010000011">
    <property type="protein sequence ID" value="CAB4336638.1"/>
    <property type="molecule type" value="Genomic_DNA"/>
</dbReference>
<sequence>MAANTIGSAISDIIAPAVRKERPKTAPPAAVNDIQLKIPCWKRTRPKSASTMSGVPAMISIPESISRASHTGRPYSTIHVAAPIAIGVAITIPIRVIRIVPISGSKKPPLCDWSRSAVGWLTRSAGRTYWSPLKAMNATMPIPIAQRVRPAAHITTYPIRSVSRHVRIDSLTRFFFFGAFGVPGLRGSGSGGSADGRAPGRVGVAIRNAFRTSSAAVWRSSFQARGRMPRRAEPEPLRRGSPASQVR</sequence>
<feature type="region of interest" description="Disordered" evidence="1">
    <location>
        <begin position="221"/>
        <end position="247"/>
    </location>
</feature>
<gene>
    <name evidence="2" type="ORF">UFOPK3547_00226</name>
</gene>
<organism evidence="2">
    <name type="scientific">freshwater metagenome</name>
    <dbReference type="NCBI Taxonomy" id="449393"/>
    <lineage>
        <taxon>unclassified sequences</taxon>
        <taxon>metagenomes</taxon>
        <taxon>ecological metagenomes</taxon>
    </lineage>
</organism>
<accession>A0A6J5Z5E9</accession>
<name>A0A6J5Z5E9_9ZZZZ</name>
<evidence type="ECO:0000256" key="1">
    <source>
        <dbReference type="SAM" id="MobiDB-lite"/>
    </source>
</evidence>
<dbReference type="AlphaFoldDB" id="A0A6J5Z5E9"/>
<protein>
    <submittedName>
        <fullName evidence="2">Unannotated protein</fullName>
    </submittedName>
</protein>
<evidence type="ECO:0000313" key="2">
    <source>
        <dbReference type="EMBL" id="CAB4336638.1"/>
    </source>
</evidence>